<feature type="compositionally biased region" description="Polar residues" evidence="1">
    <location>
        <begin position="30"/>
        <end position="47"/>
    </location>
</feature>
<dbReference type="Proteomes" id="UP000053664">
    <property type="component" value="Unassembled WGS sequence"/>
</dbReference>
<dbReference type="HOGENOM" id="CLU_140506_0_0_1"/>
<dbReference type="eggNOG" id="ENOG502SCA2">
    <property type="taxonomic scope" value="Eukaryota"/>
</dbReference>
<feature type="region of interest" description="Disordered" evidence="1">
    <location>
        <begin position="25"/>
        <end position="159"/>
    </location>
</feature>
<dbReference type="RefSeq" id="XP_007881091.1">
    <property type="nucleotide sequence ID" value="XM_007882900.1"/>
</dbReference>
<evidence type="ECO:0000313" key="2">
    <source>
        <dbReference type="EMBL" id="EPQ27084.1"/>
    </source>
</evidence>
<reference evidence="2 3" key="1">
    <citation type="journal article" date="2013" name="Plant Cell">
        <title>The transition from a phytopathogenic smut ancestor to an anamorphic biocontrol agent deciphered by comparative whole-genome analysis.</title>
        <authorList>
            <person name="Lefebvre F."/>
            <person name="Joly D.L."/>
            <person name="Labbe C."/>
            <person name="Teichmann B."/>
            <person name="Linning R."/>
            <person name="Belzile F."/>
            <person name="Bakkeren G."/>
            <person name="Belanger R.R."/>
        </authorList>
    </citation>
    <scope>NUCLEOTIDE SEQUENCE [LARGE SCALE GENOMIC DNA]</scope>
    <source>
        <strain evidence="2 3">PF-1</strain>
    </source>
</reference>
<protein>
    <submittedName>
        <fullName evidence="2">Uncharacterized protein</fullName>
    </submittedName>
</protein>
<sequence length="159" mass="17056">MSEAYAGKSDQQIIDEQAQNLDFKGDYQQRESFNPRTTVLSEQSGVNESGLDQFPGASVSVGRTGQTGGGTNPQNIPPEEGGDGRSQRTGESSARFEGLGGPEDKRHEALKQNPGGFDAKPRGIDQTRQGQLNEPVPRTEDQALEADQEATARSHAINS</sequence>
<evidence type="ECO:0000313" key="3">
    <source>
        <dbReference type="Proteomes" id="UP000053664"/>
    </source>
</evidence>
<dbReference type="OrthoDB" id="3359339at2759"/>
<evidence type="ECO:0000256" key="1">
    <source>
        <dbReference type="SAM" id="MobiDB-lite"/>
    </source>
</evidence>
<dbReference type="EMBL" id="KE361641">
    <property type="protein sequence ID" value="EPQ27084.1"/>
    <property type="molecule type" value="Genomic_DNA"/>
</dbReference>
<dbReference type="AlphaFoldDB" id="A0A061H3Z6"/>
<name>A0A061H3Z6_9BASI</name>
<proteinExistence type="predicted"/>
<organism evidence="2 3">
    <name type="scientific">Pseudozyma flocculosa PF-1</name>
    <dbReference type="NCBI Taxonomy" id="1277687"/>
    <lineage>
        <taxon>Eukaryota</taxon>
        <taxon>Fungi</taxon>
        <taxon>Dikarya</taxon>
        <taxon>Basidiomycota</taxon>
        <taxon>Ustilaginomycotina</taxon>
        <taxon>Ustilaginomycetes</taxon>
        <taxon>Ustilaginales</taxon>
        <taxon>Ustilaginaceae</taxon>
        <taxon>Pseudozyma</taxon>
    </lineage>
</organism>
<accession>A0A061H3Z6</accession>
<dbReference type="KEGG" id="pfp:PFL1_05368"/>
<dbReference type="GeneID" id="19319461"/>
<gene>
    <name evidence="2" type="ORF">PFL1_05368</name>
</gene>